<comment type="caution">
    <text evidence="2">The sequence shown here is derived from an EMBL/GenBank/DDBJ whole genome shotgun (WGS) entry which is preliminary data.</text>
</comment>
<dbReference type="Pfam" id="PF13456">
    <property type="entry name" value="RVT_3"/>
    <property type="match status" value="1"/>
</dbReference>
<sequence length="97" mass="10980">MNRGFANLICESNSLQIVEALRDPSTNLSYIGQLEEDIRVLVPLVIEVPFTHIHCSANMAAHRLARFGLLVEHTFDWITSPRRILINVLLEDYASSC</sequence>
<dbReference type="EMBL" id="SMOL01000339">
    <property type="protein sequence ID" value="KAB2620352.1"/>
    <property type="molecule type" value="Genomic_DNA"/>
</dbReference>
<dbReference type="GO" id="GO:0004523">
    <property type="term" value="F:RNA-DNA hybrid ribonuclease activity"/>
    <property type="evidence" value="ECO:0007669"/>
    <property type="project" value="InterPro"/>
</dbReference>
<accession>A0A5N5H2N3</accession>
<gene>
    <name evidence="2" type="ORF">D8674_041726</name>
</gene>
<organism evidence="2 3">
    <name type="scientific">Pyrus ussuriensis x Pyrus communis</name>
    <dbReference type="NCBI Taxonomy" id="2448454"/>
    <lineage>
        <taxon>Eukaryota</taxon>
        <taxon>Viridiplantae</taxon>
        <taxon>Streptophyta</taxon>
        <taxon>Embryophyta</taxon>
        <taxon>Tracheophyta</taxon>
        <taxon>Spermatophyta</taxon>
        <taxon>Magnoliopsida</taxon>
        <taxon>eudicotyledons</taxon>
        <taxon>Gunneridae</taxon>
        <taxon>Pentapetalae</taxon>
        <taxon>rosids</taxon>
        <taxon>fabids</taxon>
        <taxon>Rosales</taxon>
        <taxon>Rosaceae</taxon>
        <taxon>Amygdaloideae</taxon>
        <taxon>Maleae</taxon>
        <taxon>Pyrus</taxon>
    </lineage>
</organism>
<dbReference type="AlphaFoldDB" id="A0A5N5H2N3"/>
<dbReference type="InterPro" id="IPR002156">
    <property type="entry name" value="RNaseH_domain"/>
</dbReference>
<protein>
    <recommendedName>
        <fullName evidence="1">RNase H type-1 domain-containing protein</fullName>
    </recommendedName>
</protein>
<evidence type="ECO:0000259" key="1">
    <source>
        <dbReference type="Pfam" id="PF13456"/>
    </source>
</evidence>
<reference evidence="2 3" key="1">
    <citation type="submission" date="2019-09" db="EMBL/GenBank/DDBJ databases">
        <authorList>
            <person name="Ou C."/>
        </authorList>
    </citation>
    <scope>NUCLEOTIDE SEQUENCE [LARGE SCALE GENOMIC DNA]</scope>
    <source>
        <strain evidence="2">S2</strain>
        <tissue evidence="2">Leaf</tissue>
    </source>
</reference>
<dbReference type="GO" id="GO:0003676">
    <property type="term" value="F:nucleic acid binding"/>
    <property type="evidence" value="ECO:0007669"/>
    <property type="project" value="InterPro"/>
</dbReference>
<feature type="domain" description="RNase H type-1" evidence="1">
    <location>
        <begin position="2"/>
        <end position="67"/>
    </location>
</feature>
<keyword evidence="3" id="KW-1185">Reference proteome</keyword>
<proteinExistence type="predicted"/>
<dbReference type="Proteomes" id="UP000327157">
    <property type="component" value="Unassembled WGS sequence"/>
</dbReference>
<evidence type="ECO:0000313" key="2">
    <source>
        <dbReference type="EMBL" id="KAB2620352.1"/>
    </source>
</evidence>
<evidence type="ECO:0000313" key="3">
    <source>
        <dbReference type="Proteomes" id="UP000327157"/>
    </source>
</evidence>
<reference evidence="2 3" key="2">
    <citation type="submission" date="2019-11" db="EMBL/GenBank/DDBJ databases">
        <title>A de novo genome assembly of a pear dwarfing rootstock.</title>
        <authorList>
            <person name="Wang F."/>
            <person name="Wang J."/>
            <person name="Li S."/>
            <person name="Zhang Y."/>
            <person name="Fang M."/>
            <person name="Ma L."/>
            <person name="Zhao Y."/>
            <person name="Jiang S."/>
        </authorList>
    </citation>
    <scope>NUCLEOTIDE SEQUENCE [LARGE SCALE GENOMIC DNA]</scope>
    <source>
        <strain evidence="2">S2</strain>
        <tissue evidence="2">Leaf</tissue>
    </source>
</reference>
<name>A0A5N5H2N3_9ROSA</name>